<dbReference type="AlphaFoldDB" id="A0A4Y7LBD4"/>
<protein>
    <submittedName>
        <fullName evidence="4">Uncharacterized protein</fullName>
    </submittedName>
</protein>
<dbReference type="PANTHER" id="PTHR33091:SF99">
    <property type="entry name" value="INHIBITOR OF TRYPSIN_HAGEMAN FACTOR-LIKE PROTEIN-RELATED"/>
    <property type="match status" value="1"/>
</dbReference>
<evidence type="ECO:0000256" key="3">
    <source>
        <dbReference type="ARBA" id="ARBA00022900"/>
    </source>
</evidence>
<keyword evidence="3" id="KW-0722">Serine protease inhibitor</keyword>
<dbReference type="InterPro" id="IPR036354">
    <property type="entry name" value="Prot_inh_pot1_sf"/>
</dbReference>
<comment type="similarity">
    <text evidence="1">Belongs to the protease inhibitor I13 (potato type I serine protease inhibitor) family.</text>
</comment>
<organism evidence="4 5">
    <name type="scientific">Papaver somniferum</name>
    <name type="common">Opium poppy</name>
    <dbReference type="NCBI Taxonomy" id="3469"/>
    <lineage>
        <taxon>Eukaryota</taxon>
        <taxon>Viridiplantae</taxon>
        <taxon>Streptophyta</taxon>
        <taxon>Embryophyta</taxon>
        <taxon>Tracheophyta</taxon>
        <taxon>Spermatophyta</taxon>
        <taxon>Magnoliopsida</taxon>
        <taxon>Ranunculales</taxon>
        <taxon>Papaveraceae</taxon>
        <taxon>Papaveroideae</taxon>
        <taxon>Papaver</taxon>
    </lineage>
</organism>
<accession>A0A4Y7LBD4</accession>
<keyword evidence="2" id="KW-0646">Protease inhibitor</keyword>
<dbReference type="Proteomes" id="UP000316621">
    <property type="component" value="Chromosome 10"/>
</dbReference>
<evidence type="ECO:0000256" key="2">
    <source>
        <dbReference type="ARBA" id="ARBA00022690"/>
    </source>
</evidence>
<dbReference type="SUPFAM" id="SSF54654">
    <property type="entry name" value="CI-2 family of serine protease inhibitors"/>
    <property type="match status" value="1"/>
</dbReference>
<reference evidence="4 5" key="1">
    <citation type="journal article" date="2018" name="Science">
        <title>The opium poppy genome and morphinan production.</title>
        <authorList>
            <person name="Guo L."/>
            <person name="Winzer T."/>
            <person name="Yang X."/>
            <person name="Li Y."/>
            <person name="Ning Z."/>
            <person name="He Z."/>
            <person name="Teodor R."/>
            <person name="Lu Y."/>
            <person name="Bowser T.A."/>
            <person name="Graham I.A."/>
            <person name="Ye K."/>
        </authorList>
    </citation>
    <scope>NUCLEOTIDE SEQUENCE [LARGE SCALE GENOMIC DNA]</scope>
    <source>
        <strain evidence="5">cv. HN1</strain>
        <tissue evidence="4">Leaves</tissue>
    </source>
</reference>
<dbReference type="GO" id="GO:0009611">
    <property type="term" value="P:response to wounding"/>
    <property type="evidence" value="ECO:0007669"/>
    <property type="project" value="InterPro"/>
</dbReference>
<gene>
    <name evidence="4" type="ORF">C5167_044555</name>
</gene>
<evidence type="ECO:0000313" key="5">
    <source>
        <dbReference type="Proteomes" id="UP000316621"/>
    </source>
</evidence>
<dbReference type="Gene3D" id="3.30.10.10">
    <property type="entry name" value="Trypsin Inhibitor V, subunit A"/>
    <property type="match status" value="1"/>
</dbReference>
<dbReference type="PANTHER" id="PTHR33091">
    <property type="entry name" value="PROTEIN, PUTATIVE, EXPRESSED-RELATED"/>
    <property type="match status" value="1"/>
</dbReference>
<dbReference type="PROSITE" id="PS00285">
    <property type="entry name" value="POTATO_INHIBITOR"/>
    <property type="match status" value="1"/>
</dbReference>
<dbReference type="Pfam" id="PF00280">
    <property type="entry name" value="potato_inhibit"/>
    <property type="match status" value="1"/>
</dbReference>
<evidence type="ECO:0000256" key="1">
    <source>
        <dbReference type="ARBA" id="ARBA00008210"/>
    </source>
</evidence>
<proteinExistence type="inferred from homology"/>
<name>A0A4Y7LBD4_PAPSO</name>
<dbReference type="OMA" id="CCNIVWI"/>
<dbReference type="OrthoDB" id="10013825at2759"/>
<dbReference type="InterPro" id="IPR000864">
    <property type="entry name" value="Prot_inh_pot1"/>
</dbReference>
<dbReference type="Gramene" id="RZC81992">
    <property type="protein sequence ID" value="RZC81992"/>
    <property type="gene ID" value="C5167_044555"/>
</dbReference>
<dbReference type="GO" id="GO:0004867">
    <property type="term" value="F:serine-type endopeptidase inhibitor activity"/>
    <property type="evidence" value="ECO:0007669"/>
    <property type="project" value="UniProtKB-KW"/>
</dbReference>
<keyword evidence="5" id="KW-1185">Reference proteome</keyword>
<evidence type="ECO:0000313" key="4">
    <source>
        <dbReference type="EMBL" id="RZC81992.1"/>
    </source>
</evidence>
<dbReference type="EMBL" id="CM010724">
    <property type="protein sequence ID" value="RZC81992.1"/>
    <property type="molecule type" value="Genomic_DNA"/>
</dbReference>
<sequence>MTWPPCISCTGSGAARKSWPQLVGKPGAVAKATIERDLPGVTAVIIPMGNIRDLNYCCNRVWVNVKNDPQQTVATVPRVG</sequence>